<dbReference type="InterPro" id="IPR011059">
    <property type="entry name" value="Metal-dep_hydrolase_composite"/>
</dbReference>
<keyword evidence="4 5" id="KW-0119">Carbohydrate metabolism</keyword>
<dbReference type="NCBIfam" id="TIGR00221">
    <property type="entry name" value="nagA"/>
    <property type="match status" value="1"/>
</dbReference>
<keyword evidence="8" id="KW-1185">Reference proteome</keyword>
<dbReference type="EMBL" id="JAJODE010000065">
    <property type="protein sequence ID" value="MCD4840271.1"/>
    <property type="molecule type" value="Genomic_DNA"/>
</dbReference>
<dbReference type="CDD" id="cd00854">
    <property type="entry name" value="NagA"/>
    <property type="match status" value="1"/>
</dbReference>
<evidence type="ECO:0000313" key="7">
    <source>
        <dbReference type="EMBL" id="MCD4840271.1"/>
    </source>
</evidence>
<gene>
    <name evidence="7" type="primary">nagA</name>
    <name evidence="7" type="ORF">LRS37_15660</name>
</gene>
<dbReference type="Gene3D" id="2.30.40.10">
    <property type="entry name" value="Urease, subunit C, domain 1"/>
    <property type="match status" value="1"/>
</dbReference>
<dbReference type="PIRSF" id="PIRSF038994">
    <property type="entry name" value="NagA"/>
    <property type="match status" value="1"/>
</dbReference>
<dbReference type="RefSeq" id="WP_204317775.1">
    <property type="nucleotide sequence ID" value="NZ_JAAFZF010000068.1"/>
</dbReference>
<evidence type="ECO:0000256" key="5">
    <source>
        <dbReference type="PIRNR" id="PIRNR038994"/>
    </source>
</evidence>
<name>A0ABS8QN65_9BACI</name>
<reference evidence="7 8" key="1">
    <citation type="journal article" date="2023" name="Antonie Van Leeuwenhoek">
        <title>Unveiling the genomic potential of a novel thermostable glycoside hydrolases producing Neobacillus sedimentimangrovi UE25.</title>
        <authorList>
            <person name="Ejaz U."/>
            <person name="Saleem F."/>
            <person name="Rashid R."/>
            <person name="Hasan K.A."/>
            <person name="Syed M.N."/>
            <person name="Sohail M."/>
        </authorList>
    </citation>
    <scope>NUCLEOTIDE SEQUENCE [LARGE SCALE GENOMIC DNA]</scope>
    <source>
        <strain evidence="7 8">UE25</strain>
    </source>
</reference>
<dbReference type="PANTHER" id="PTHR11113">
    <property type="entry name" value="N-ACETYLGLUCOSAMINE-6-PHOSPHATE DEACETYLASE"/>
    <property type="match status" value="1"/>
</dbReference>
<protein>
    <submittedName>
        <fullName evidence="7">N-acetylglucosamine-6-phosphate deacetylase</fullName>
        <ecNumber evidence="7">3.5.1.25</ecNumber>
    </submittedName>
</protein>
<dbReference type="GO" id="GO:0008448">
    <property type="term" value="F:N-acetylglucosamine-6-phosphate deacetylase activity"/>
    <property type="evidence" value="ECO:0007669"/>
    <property type="project" value="UniProtKB-EC"/>
</dbReference>
<evidence type="ECO:0000313" key="8">
    <source>
        <dbReference type="Proteomes" id="UP001162836"/>
    </source>
</evidence>
<feature type="domain" description="Amidohydrolase-related" evidence="6">
    <location>
        <begin position="59"/>
        <end position="390"/>
    </location>
</feature>
<dbReference type="Proteomes" id="UP001162836">
    <property type="component" value="Unassembled WGS sequence"/>
</dbReference>
<dbReference type="Gene3D" id="3.20.20.140">
    <property type="entry name" value="Metal-dependent hydrolases"/>
    <property type="match status" value="1"/>
</dbReference>
<keyword evidence="3 5" id="KW-0378">Hydrolase</keyword>
<keyword evidence="2" id="KW-0479">Metal-binding</keyword>
<dbReference type="InterPro" id="IPR032466">
    <property type="entry name" value="Metal_Hydrolase"/>
</dbReference>
<organism evidence="7 8">
    <name type="scientific">Neobacillus sedimentimangrovi</name>
    <dbReference type="NCBI Taxonomy" id="2699460"/>
    <lineage>
        <taxon>Bacteria</taxon>
        <taxon>Bacillati</taxon>
        <taxon>Bacillota</taxon>
        <taxon>Bacilli</taxon>
        <taxon>Bacillales</taxon>
        <taxon>Bacillaceae</taxon>
        <taxon>Neobacillus</taxon>
    </lineage>
</organism>
<comment type="similarity">
    <text evidence="1 5">Belongs to the metallo-dependent hydrolases superfamily. NagA family.</text>
</comment>
<accession>A0ABS8QN65</accession>
<evidence type="ECO:0000256" key="2">
    <source>
        <dbReference type="ARBA" id="ARBA00022723"/>
    </source>
</evidence>
<sequence>MIPKDNLILIKNIQIYSEDRFIENGYIKMKNKKIIEVGVLSDLENDQDYQIIEVPNGYIAVPGFIDVHIHGVNGADTMDATKEALDTMASALPKEGTTSFLATTMTQERKEIEKALINAGEYMKTQADQGKAEVLGIHLEGPFVNAKRAGAQPIHHIIDPNVSLLKEWLALSNHSIKLVTLAPEQPNGLEMVRYLKESGIIASIGHSDATYEQVVEAIEAGANHVTHLFNQMKGLHHREPGVVGAAFLHDELKAEIIADGVHVRPEMVKLAYKQKQREGLILITDSMRAKCLKNGTYDLGGQEVTVKDGKAVLEDGTLAGSILKLGQAFKNILNYTGCSIEDAIQMASVNPAKQLNIYDRKGSIAKGKDADIVILDHNREIFMTICRGEVAFHKEDDIK</sequence>
<evidence type="ECO:0000259" key="6">
    <source>
        <dbReference type="Pfam" id="PF01979"/>
    </source>
</evidence>
<dbReference type="InterPro" id="IPR006680">
    <property type="entry name" value="Amidohydro-rel"/>
</dbReference>
<dbReference type="Pfam" id="PF01979">
    <property type="entry name" value="Amidohydro_1"/>
    <property type="match status" value="1"/>
</dbReference>
<evidence type="ECO:0000256" key="3">
    <source>
        <dbReference type="ARBA" id="ARBA00022801"/>
    </source>
</evidence>
<dbReference type="EC" id="3.5.1.25" evidence="7"/>
<dbReference type="PANTHER" id="PTHR11113:SF14">
    <property type="entry name" value="N-ACETYLGLUCOSAMINE-6-PHOSPHATE DEACETYLASE"/>
    <property type="match status" value="1"/>
</dbReference>
<dbReference type="SUPFAM" id="SSF51338">
    <property type="entry name" value="Composite domain of metallo-dependent hydrolases"/>
    <property type="match status" value="1"/>
</dbReference>
<comment type="caution">
    <text evidence="7">The sequence shown here is derived from an EMBL/GenBank/DDBJ whole genome shotgun (WGS) entry which is preliminary data.</text>
</comment>
<proteinExistence type="inferred from homology"/>
<dbReference type="InterPro" id="IPR003764">
    <property type="entry name" value="GlcNAc_6-P_deAcase"/>
</dbReference>
<dbReference type="SUPFAM" id="SSF51556">
    <property type="entry name" value="Metallo-dependent hydrolases"/>
    <property type="match status" value="1"/>
</dbReference>
<evidence type="ECO:0000256" key="1">
    <source>
        <dbReference type="ARBA" id="ARBA00010716"/>
    </source>
</evidence>
<evidence type="ECO:0000256" key="4">
    <source>
        <dbReference type="ARBA" id="ARBA00023277"/>
    </source>
</evidence>